<comment type="caution">
    <text evidence="2">The sequence shown here is derived from an EMBL/GenBank/DDBJ whole genome shotgun (WGS) entry which is preliminary data.</text>
</comment>
<organism evidence="2 3">
    <name type="scientific">Fusarium oxysporum f. sp. radicis-cucumerinum</name>
    <dbReference type="NCBI Taxonomy" id="327505"/>
    <lineage>
        <taxon>Eukaryota</taxon>
        <taxon>Fungi</taxon>
        <taxon>Dikarya</taxon>
        <taxon>Ascomycota</taxon>
        <taxon>Pezizomycotina</taxon>
        <taxon>Sordariomycetes</taxon>
        <taxon>Hypocreomycetidae</taxon>
        <taxon>Hypocreales</taxon>
        <taxon>Nectriaceae</taxon>
        <taxon>Fusarium</taxon>
        <taxon>Fusarium oxysporum species complex</taxon>
    </lineage>
</organism>
<dbReference type="EMBL" id="MABQ02000003">
    <property type="protein sequence ID" value="PCD42100.1"/>
    <property type="molecule type" value="Genomic_DNA"/>
</dbReference>
<evidence type="ECO:0000256" key="1">
    <source>
        <dbReference type="SAM" id="MobiDB-lite"/>
    </source>
</evidence>
<name>A0A2H3HIR0_FUSOX</name>
<feature type="region of interest" description="Disordered" evidence="1">
    <location>
        <begin position="259"/>
        <end position="282"/>
    </location>
</feature>
<protein>
    <submittedName>
        <fullName evidence="2">Uncharacterized protein</fullName>
    </submittedName>
</protein>
<dbReference type="Proteomes" id="UP000219602">
    <property type="component" value="Chromosome 4"/>
</dbReference>
<reference evidence="2 3" key="2">
    <citation type="journal article" date="2017" name="Sci. Rep.">
        <title>A mobile pathogenicity chromosome in Fusarium oxysporum for infection of multiple cucurbit species.</title>
        <authorList>
            <person name="van Dam P."/>
            <person name="Fokkens L."/>
            <person name="Ayukawa Y."/>
            <person name="van der Gragt M."/>
            <person name="Ter Horst A."/>
            <person name="Brankovics B."/>
            <person name="Houterman P.M."/>
            <person name="Arie T."/>
            <person name="Rep M."/>
        </authorList>
    </citation>
    <scope>NUCLEOTIDE SEQUENCE [LARGE SCALE GENOMIC DNA]</scope>
    <source>
        <strain evidence="2 3">Forc016</strain>
    </source>
</reference>
<dbReference type="AlphaFoldDB" id="A0A2H3HIR0"/>
<feature type="compositionally biased region" description="Basic and acidic residues" evidence="1">
    <location>
        <begin position="259"/>
        <end position="270"/>
    </location>
</feature>
<proteinExistence type="predicted"/>
<evidence type="ECO:0000313" key="2">
    <source>
        <dbReference type="EMBL" id="PCD42100.1"/>
    </source>
</evidence>
<dbReference type="STRING" id="327505.A0A2H3HIR0"/>
<reference evidence="2 3" key="1">
    <citation type="journal article" date="2016" name="Environ. Microbiol.">
        <title>Effector profiles distinguish formae speciales of Fusarium oxysporum.</title>
        <authorList>
            <person name="van Dam P."/>
            <person name="Fokkens L."/>
            <person name="Schmidt S.M."/>
            <person name="Linmans J.H."/>
            <person name="Kistler H.C."/>
            <person name="Ma L.J."/>
            <person name="Rep M."/>
        </authorList>
    </citation>
    <scope>NUCLEOTIDE SEQUENCE [LARGE SCALE GENOMIC DNA]</scope>
    <source>
        <strain evidence="2 3">Forc016</strain>
    </source>
</reference>
<sequence>MYGHTVYCALCCGPIHEYDSWGDSYCGCDDDSDSGVDIVDKEWMGEFIIIVRDPETQDYDFQGPQSFAAPLHVDCYVILQDAYKPRKVTLSALYDTLAGYCSPTRNKHQPNSLDLDHGLPSGPFEVDMVNVNDEYALASPSQVDECIEDMVQELFRISRKSKKPKNGNIPQTLFANGNGEKISPSKIYADMPWAKHYLPRTDEMRKRRIDWKKLYKNLDLLGKGIGEGKFKPNVRMHLENRCRIWSVCTRLLKECSVREPKKNQVAETNKRKSGNKNNKPTDKIIKGAVSSLMPLLTFPADSKTTYASVNLINRMNDMEKAEPVIRVYWTDSKELAGIGVHDSDKNTTKTIGSEDLFHSSEDAQIPKDDWLVAIFITTKEVSGDNNPKLLQRKAVGIRFVFLYDNFIQLGQSEGDIRVLAPKDEHIVVSIGGTWAPGKPLEKLVLLQQDLEKVPSSAFSRIGMSDFTPFDEAQEFQPDTRIANFLWRGQVPTEHEIWPSYPLRLDPLMPTPVEALLFENKTDDPHNNLRVGVDVQFRGFECIILLWSRMRISRNAVTGKDKVEGLRFLTDKGQHFIVGRIGQNEKILARGGRNGETIKGFHCQWSNKNTSDSTLTSFGVFTLDDVTWRLGGEREDKDSRGFYWIPNRPQTEYPYAEVGPIHGQTDKIERLRYPDVGVPSPQAVVTWLDCSKPLETISVIMCHSTTTELLKITSMAFEYAEGHEPMYFGPFAISEPEHEKNVSKQDRCTCIHGGSFEVEIEDIRHFEIGGWNPNGAYLKTLRLWVDSSGILTGLQFVTEASESQKWGFCEGEHSAELDLRTKEETAAGIKFFLDSNGRNDVGEDAVVVAVQLIEVKKPAPKPKPPKMKKYKISK</sequence>
<evidence type="ECO:0000313" key="3">
    <source>
        <dbReference type="Proteomes" id="UP000219602"/>
    </source>
</evidence>
<accession>A0A2H3HIR0</accession>
<gene>
    <name evidence="2" type="ORF">AU210_004634</name>
</gene>